<evidence type="ECO:0000313" key="1">
    <source>
        <dbReference type="EMBL" id="WZN40669.1"/>
    </source>
</evidence>
<accession>A0ABZ2YP86</accession>
<dbReference type="Proteomes" id="UP001485459">
    <property type="component" value="Chromosome"/>
</dbReference>
<organism evidence="1 2">
    <name type="scientific">Chitinophaga pollutisoli</name>
    <dbReference type="NCBI Taxonomy" id="3133966"/>
    <lineage>
        <taxon>Bacteria</taxon>
        <taxon>Pseudomonadati</taxon>
        <taxon>Bacteroidota</taxon>
        <taxon>Chitinophagia</taxon>
        <taxon>Chitinophagales</taxon>
        <taxon>Chitinophagaceae</taxon>
        <taxon>Chitinophaga</taxon>
    </lineage>
</organism>
<dbReference type="RefSeq" id="WP_341835583.1">
    <property type="nucleotide sequence ID" value="NZ_CP149822.1"/>
</dbReference>
<dbReference type="EMBL" id="CP149822">
    <property type="protein sequence ID" value="WZN40669.1"/>
    <property type="molecule type" value="Genomic_DNA"/>
</dbReference>
<keyword evidence="2" id="KW-1185">Reference proteome</keyword>
<proteinExistence type="predicted"/>
<gene>
    <name evidence="1" type="ORF">WJU16_22150</name>
</gene>
<evidence type="ECO:0000313" key="2">
    <source>
        <dbReference type="Proteomes" id="UP001485459"/>
    </source>
</evidence>
<reference evidence="2" key="1">
    <citation type="submission" date="2024-03" db="EMBL/GenBank/DDBJ databases">
        <title>Chitinophaga horti sp. nov., isolated from garden soil.</title>
        <authorList>
            <person name="Lee D.S."/>
            <person name="Han D.M."/>
            <person name="Baek J.H."/>
            <person name="Choi D.G."/>
            <person name="Jeon J.H."/>
            <person name="Jeon C.O."/>
        </authorList>
    </citation>
    <scope>NUCLEOTIDE SEQUENCE [LARGE SCALE GENOMIC DNA]</scope>
    <source>
        <strain evidence="2">GPA1</strain>
    </source>
</reference>
<protein>
    <submittedName>
        <fullName evidence="1">Uncharacterized protein</fullName>
    </submittedName>
</protein>
<name>A0ABZ2YP86_9BACT</name>
<sequence length="145" mass="16336">MLGDLNRLFAFYSSGDLMHNKRNIMLGDLQLRLQLKEADVIVAYEHGNVMLENQSITAVADVLNRNFNTVYRRFEHAVMQGASVKDLQRMSVSMSCTIFTCIINGAACMPKRSTWIRGSGMKISANREHTISLRHIANNIFPESG</sequence>